<keyword evidence="2" id="KW-1185">Reference proteome</keyword>
<organism evidence="1 2">
    <name type="scientific">Meiothermus granaticius NBRC 107808</name>
    <dbReference type="NCBI Taxonomy" id="1227551"/>
    <lineage>
        <taxon>Bacteria</taxon>
        <taxon>Thermotogati</taxon>
        <taxon>Deinococcota</taxon>
        <taxon>Deinococci</taxon>
        <taxon>Thermales</taxon>
        <taxon>Thermaceae</taxon>
        <taxon>Meiothermus</taxon>
    </lineage>
</organism>
<proteinExistence type="predicted"/>
<name>A0A399F7M8_9DEIN</name>
<gene>
    <name evidence="1" type="ORF">Mgrana_02401</name>
</gene>
<sequence>MQGFIARDDPEKIRRFKRLYNHIYKRPQPLVTMRVLAIDDAPERYPLLVAYYTRRGSLPG</sequence>
<evidence type="ECO:0000313" key="1">
    <source>
        <dbReference type="EMBL" id="RIH91735.1"/>
    </source>
</evidence>
<dbReference type="RefSeq" id="WP_147371298.1">
    <property type="nucleotide sequence ID" value="NZ_QWLB01000034.1"/>
</dbReference>
<dbReference type="AlphaFoldDB" id="A0A399F7M8"/>
<dbReference type="EMBL" id="QWLB01000034">
    <property type="protein sequence ID" value="RIH91735.1"/>
    <property type="molecule type" value="Genomic_DNA"/>
</dbReference>
<protein>
    <submittedName>
        <fullName evidence="1">Uncharacterized protein</fullName>
    </submittedName>
</protein>
<reference evidence="1 2" key="1">
    <citation type="submission" date="2018-08" db="EMBL/GenBank/DDBJ databases">
        <title>Meiothermus granaticius genome AF-68 sequencing project.</title>
        <authorList>
            <person name="Da Costa M.S."/>
            <person name="Albuquerque L."/>
            <person name="Raposo P."/>
            <person name="Froufe H.J.C."/>
            <person name="Barroso C.S."/>
            <person name="Egas C."/>
        </authorList>
    </citation>
    <scope>NUCLEOTIDE SEQUENCE [LARGE SCALE GENOMIC DNA]</scope>
    <source>
        <strain evidence="1 2">AF-68</strain>
    </source>
</reference>
<dbReference type="Proteomes" id="UP000266178">
    <property type="component" value="Unassembled WGS sequence"/>
</dbReference>
<accession>A0A399F7M8</accession>
<comment type="caution">
    <text evidence="1">The sequence shown here is derived from an EMBL/GenBank/DDBJ whole genome shotgun (WGS) entry which is preliminary data.</text>
</comment>
<evidence type="ECO:0000313" key="2">
    <source>
        <dbReference type="Proteomes" id="UP000266178"/>
    </source>
</evidence>